<feature type="region of interest" description="Disordered" evidence="4">
    <location>
        <begin position="1799"/>
        <end position="1847"/>
    </location>
</feature>
<gene>
    <name evidence="9" type="ORF">BZG36_00800</name>
</gene>
<dbReference type="OrthoDB" id="428159at2759"/>
<comment type="caution">
    <text evidence="9">The sequence shown here is derived from an EMBL/GenBank/DDBJ whole genome shotgun (WGS) entry which is preliminary data.</text>
</comment>
<feature type="compositionally biased region" description="Low complexity" evidence="4">
    <location>
        <begin position="584"/>
        <end position="594"/>
    </location>
</feature>
<feature type="compositionally biased region" description="Basic residues" evidence="4">
    <location>
        <begin position="1836"/>
        <end position="1847"/>
    </location>
</feature>
<keyword evidence="10" id="KW-1185">Reference proteome</keyword>
<feature type="compositionally biased region" description="Low complexity" evidence="4">
    <location>
        <begin position="1663"/>
        <end position="1679"/>
    </location>
</feature>
<feature type="compositionally biased region" description="Polar residues" evidence="4">
    <location>
        <begin position="871"/>
        <end position="890"/>
    </location>
</feature>
<evidence type="ECO:0008006" key="11">
    <source>
        <dbReference type="Google" id="ProtNLM"/>
    </source>
</evidence>
<organism evidence="9 10">
    <name type="scientific">Bifiguratus adelaidae</name>
    <dbReference type="NCBI Taxonomy" id="1938954"/>
    <lineage>
        <taxon>Eukaryota</taxon>
        <taxon>Fungi</taxon>
        <taxon>Fungi incertae sedis</taxon>
        <taxon>Mucoromycota</taxon>
        <taxon>Mucoromycotina</taxon>
        <taxon>Endogonomycetes</taxon>
        <taxon>Endogonales</taxon>
        <taxon>Endogonales incertae sedis</taxon>
        <taxon>Bifiguratus</taxon>
    </lineage>
</organism>
<dbReference type="Pfam" id="PF25036">
    <property type="entry name" value="VPS13_VAB"/>
    <property type="match status" value="1"/>
</dbReference>
<feature type="compositionally biased region" description="Polar residues" evidence="4">
    <location>
        <begin position="1635"/>
        <end position="1648"/>
    </location>
</feature>
<accession>A0A261Y6M6</accession>
<dbReference type="Proteomes" id="UP000242875">
    <property type="component" value="Unassembled WGS sequence"/>
</dbReference>
<dbReference type="GO" id="GO:0006869">
    <property type="term" value="P:lipid transport"/>
    <property type="evidence" value="ECO:0007669"/>
    <property type="project" value="UniProtKB-KW"/>
</dbReference>
<dbReference type="Pfam" id="PF25033">
    <property type="entry name" value="VPS13_M"/>
    <property type="match status" value="1"/>
</dbReference>
<evidence type="ECO:0000256" key="1">
    <source>
        <dbReference type="ARBA" id="ARBA00006545"/>
    </source>
</evidence>
<feature type="region of interest" description="Disordered" evidence="4">
    <location>
        <begin position="2672"/>
        <end position="2695"/>
    </location>
</feature>
<feature type="domain" description="Chorein N-terminal" evidence="5">
    <location>
        <begin position="1"/>
        <end position="899"/>
    </location>
</feature>
<feature type="domain" description="Vacuolar protein sorting-associated protein 13 VPS13 adaptor binding" evidence="7">
    <location>
        <begin position="2032"/>
        <end position="2609"/>
    </location>
</feature>
<dbReference type="InterPro" id="IPR056747">
    <property type="entry name" value="VPS13-like_M"/>
</dbReference>
<keyword evidence="2" id="KW-0813">Transport</keyword>
<evidence type="ECO:0000256" key="3">
    <source>
        <dbReference type="ARBA" id="ARBA00023055"/>
    </source>
</evidence>
<feature type="region of interest" description="Disordered" evidence="4">
    <location>
        <begin position="1124"/>
        <end position="1156"/>
    </location>
</feature>
<feature type="domain" description="VPS13-like middle region" evidence="6">
    <location>
        <begin position="1253"/>
        <end position="1966"/>
    </location>
</feature>
<evidence type="ECO:0000313" key="9">
    <source>
        <dbReference type="EMBL" id="OZJ06276.1"/>
    </source>
</evidence>
<evidence type="ECO:0000259" key="7">
    <source>
        <dbReference type="Pfam" id="PF25036"/>
    </source>
</evidence>
<sequence length="3271" mass="369084">MLESVVVNVLNRILGAYVSNLNYNQLNIGIWSGDVVLKNLKLKREALDKLDLPIDVLEGHLGTLTLNIPWNNLKNKPVKIYVDDVYLLAIPRVDDEMSPEELQRRAQTVKLNKLANAELMAASASEKRKAPDDGSAQAANGEVSSTFLAQLTTKIVDNLQISINHIHVRYEDTESDVDHPFAVGFTLREFSAVSTDEEWNPVISNMEVGTIHKLITLEAVSAYWDTDATMFAGLDIEEVVERMKDMIPLESDTEIRHQHVLKPVSGTGRVKMHKKFGGMVPKADATLLFNELGFVIDDDQFRDVVALIALFHSHVRRREFIPLRPKRPATPRTAPLAFFRYAGQSILASIHERHYRWSWEHFAKRRDQRKEYVELYIRIHMGKAQPGDDKKMEELEIELSYEDIRFYRSIAKQRLRRERALMDAEAKLRASQRPKQQTGWLSGWWGASANTADDEAEPVMNDEQRQELYDAIDYDEDKAAIAAAVDFPRDTIMLSLCTKLKRGSFSLRQDPHGMNKELVSLVFSNVTTDVVRYPNSMIFKAALGDLRLTDHNVDETLHPQLVKVKEDEAKLARQYSSASLDVESSPPSARSSSPNVQALGWQDLRDEVDEIQEEFRHPDIETTNPFFSLVVEHKPLDERADNAVAIKMRHLEIIYNPKVVRRIIDFFTPPESGMESINALIDYAGDTFEGLKAQTKAGLEFALDQHTTLDVKVDMNAPIIIIPEDCNRNDSLVLLIDAGHINVESNLARKEDITDLKRKHRTEYSKEDYDKLASYMYDRFTVQLSKMKALVGQSVTACLEEVRLPDPESDLEIVDQIDMQFLVEMCILPKATNMTRLKVSGELPLLSLNFSDRKYRTIMTIIDLVLPRADSTASMDRQPGNTDTGSLQANQRERRNSNTNTIMASTLEGYPQRGIWTRPREILVDSLSEIADSDDDEVASTGQSSIADSTDLTSLTSTVATRHGTSRLEHKLFEFSFKVGKVSASLRRAHRDFSKKERLLCDLVLQNFVLEFTQREYDMTVRIRLASLNVVDKMTHGSDFGHLISSDTTDDAPAGDSKKDLVELTYVRVNRQNPEYATRWESNDQILDIALSTLNIVLTRSSILTLYNYILTTFAPNMTTAAAVQPGTPRLGPSAPSNGPSEPSKDATGNRQSQIPSQNLNLKVSLDSVNLVCNNDGVRLATARLSHGEVFIFVGNNTVKLGANLGNFNISNDLKPHGESEAYFPEFLTVEGSELVNFRFDTFNPQDIHYPGYDQKVFLRMGSAHFTFQEEPLRQLLDFGSKFAEMYSLYERARKAAVQSAAQLQEAVTKVHFDVIIHTPVITFASQENRHDVAKAYLGEISAKNNFEDHENATDYTNVISAGIRSIRLVSDFQFADGKRQVLPIVEDVDITFDVRHDSTAQEYPSEADVALTDIKGFMSDVKIHLTAKQYKFVMELITSVGSVFASSSPEDDGLEQIASDSEDDDEDLTSIVSRQMEAAQRVFSGPGETNDGVPQVKFKLDFIVSNVVLDMYLGDASHTKSLADAGLSVLSLNQTLLNLRYMSDSSLELAFEVESLTIKDTRTNVKTKFREIMPAVMSGDPQFVMKIDISPANPDRHILSEFTVNNPKIILSLEHVFLLYGWIMVPFQGPPSNPKMSQASHPPQSSRNEARDGSVGRRRSTQSKQSRTPPAQQQQQGNNQFTFTAMLNNGEIILLANPLHSNSEAVVLSSKRVTLSQQAVFALAFDKIGMFLCRMDRREQTSLRFIETFDCILTMDNRMEDPNQPTSDIVIDVQPLILRLSYRDALLILDIFNKASELSGSRSDHPDGKNARSHAKMGMQAPPKSNEIAKSSANTRRKSSLRSNKKPTKESLTLAFQKLQLILIEDVHELPLIDMNLQPSTVRVSDWSIGFVVDTQLEAVVNFFDVKNSHWEPLLEPWNFRVKFARQMRPEKYSVELYSEQSMELNLTHVFIETAMNTVRSWDEKTSHVLKTQRGSVSPYLIENRTGYTIHLWGITDNRSTGEMSIIEDGSDLSWSFDDWRKRRESTYVGKNMLGLQIEGPMWESLKNVPVDREGTSSYILRPKVNKVSHRLIVETRLKDNVKIVTLRSTLLVENRTLLPVDVMMVNAAGEATSSVYKVAPGQDFAVPIEMAYHGRICVRPDAGFGYDWSAEKIYWADIAQGYRPHSLTCTSVEAQAPPFRFQVHGRFDAKNPSVRTYPTMSIRLSAPIEIENLLPYDFNFRIVDKNTRENFTYFLRNGGTSPLHVVEMGHLLLLNIELRDTEYGGSEFAIISSQNEDLSLDDQLVLTDRDNLKLHLRINSVYVDSDHSPDWKLMNESREIPESGGAYKFSVYAPYVILNKTGLPMRFMTRSNMQTPRLAAGQATYVNQEEKVMPFMFSYPKTDKRNRCIVQIGQSEWSEAISFEAAGSVQEVVIPSASKSSEEIHLGVSVQEGSGKFKLTKVVTFTSRFILKNNSKEDLNCREPGTSMSLHIPAGEKLPIHFMRRGQEKYLTIQYPGLNNAWSAPFNIREIGKIHVKLSKSEQHSLDLIRVDVLLEDATIFVISSKEEGKWPYRIDNLSSVDVTFYQQEMVPLGEEFSSSSRLSPARKKYRLPAGKAVKYSWDYPAMNNKALMLHVNGRERLVNIQEIGNQVPFKYPIGSSSGIMSIDVTAEGLTQVLRLTDFRQSESLFRPNSMSSTSSQDRPTEPSSQAAKEGFRMVDVQSVTSLTFQVRLARVGVSIINKQMKELLYATAQGVNLTFSDSTVYQSLRAEVKWLQIDNQIFDTIYPILLYPSIVDRDENTLPTFQFAVHRVKDDSHGVMYIKYFSVLLQEMNFEMDEDFLYALLDFTKLDVAGWSDIASSRLCDEMIDIPEPKSLEGESQLYFEYFNLQPCKLNISFVRTEHMTVVDERPAANLPVMFFLNVLTMAIGNINDAPIKLNALVMENVKVSGIVLLDRIQKHYGEQFFYQLHNIIGSADFLGNPVGLFNTLSTGVQELFYEPYQGAVMSDKPQDLGLGIARGVGGFFKKSVYGFSDSFSKVTGSIGKGLSAATFDTAYQDRRRMNMARNRPKHAIVGVRQGAESFANSVMSGVTGLVKRPIEGVEKDGLGGFFTGFGRGIAGALTKPVVGVFDLASNVSEGKRLGIRNTAVDTNDIDRVRLPRFIGKEGILKPYDAREAQGQSWLRELTGGKYFDEEYLGHCEVQGPDLVVLLTYARIMLIRTRNLVIEWEEMFQQIQTIKLERTGIALYLRGGVPAEFILITNKRERESFFKKIEEAVLKFNADRRPLD</sequence>
<evidence type="ECO:0000259" key="8">
    <source>
        <dbReference type="Pfam" id="PF25037"/>
    </source>
</evidence>
<dbReference type="PANTHER" id="PTHR16166">
    <property type="entry name" value="VACUOLAR PROTEIN SORTING-ASSOCIATED PROTEIN VPS13"/>
    <property type="match status" value="1"/>
</dbReference>
<comment type="similarity">
    <text evidence="1">Belongs to the VPS13 family.</text>
</comment>
<feature type="region of interest" description="Disordered" evidence="4">
    <location>
        <begin position="1448"/>
        <end position="1467"/>
    </location>
</feature>
<feature type="region of interest" description="Disordered" evidence="4">
    <location>
        <begin position="575"/>
        <end position="596"/>
    </location>
</feature>
<evidence type="ECO:0000313" key="10">
    <source>
        <dbReference type="Proteomes" id="UP000242875"/>
    </source>
</evidence>
<feature type="domain" description="Intermembrane lipid transfer protein VPS13-like C-terminal" evidence="8">
    <location>
        <begin position="3140"/>
        <end position="3245"/>
    </location>
</feature>
<dbReference type="GO" id="GO:0045053">
    <property type="term" value="P:protein retention in Golgi apparatus"/>
    <property type="evidence" value="ECO:0007669"/>
    <property type="project" value="TreeGrafter"/>
</dbReference>
<evidence type="ECO:0000256" key="4">
    <source>
        <dbReference type="SAM" id="MobiDB-lite"/>
    </source>
</evidence>
<dbReference type="EMBL" id="MVBO01000005">
    <property type="protein sequence ID" value="OZJ06276.1"/>
    <property type="molecule type" value="Genomic_DNA"/>
</dbReference>
<dbReference type="GO" id="GO:0007005">
    <property type="term" value="P:mitochondrion organization"/>
    <property type="evidence" value="ECO:0007669"/>
    <property type="project" value="TreeGrafter"/>
</dbReference>
<reference evidence="9 10" key="1">
    <citation type="journal article" date="2017" name="Mycologia">
        <title>Bifiguratus adelaidae, gen. et sp. nov., a new member of Mucoromycotina in endophytic and soil-dwelling habitats.</title>
        <authorList>
            <person name="Torres-Cruz T.J."/>
            <person name="Billingsley Tobias T.L."/>
            <person name="Almatruk M."/>
            <person name="Hesse C."/>
            <person name="Kuske C.R."/>
            <person name="Desiro A."/>
            <person name="Benucci G.M."/>
            <person name="Bonito G."/>
            <person name="Stajich J.E."/>
            <person name="Dunlap C."/>
            <person name="Arnold A.E."/>
            <person name="Porras-Alfaro A."/>
        </authorList>
    </citation>
    <scope>NUCLEOTIDE SEQUENCE [LARGE SCALE GENOMIC DNA]</scope>
    <source>
        <strain evidence="9 10">AZ0501</strain>
    </source>
</reference>
<dbReference type="PANTHER" id="PTHR16166:SF93">
    <property type="entry name" value="INTERMEMBRANE LIPID TRANSFER PROTEIN VPS13"/>
    <property type="match status" value="1"/>
</dbReference>
<dbReference type="Pfam" id="PF25037">
    <property type="entry name" value="VPS13_C"/>
    <property type="match status" value="1"/>
</dbReference>
<evidence type="ECO:0000256" key="2">
    <source>
        <dbReference type="ARBA" id="ARBA00022448"/>
    </source>
</evidence>
<protein>
    <recommendedName>
        <fullName evidence="11">Vacuolar protein sorting-associated protein</fullName>
    </recommendedName>
</protein>
<dbReference type="GO" id="GO:0045324">
    <property type="term" value="P:late endosome to vacuole transport"/>
    <property type="evidence" value="ECO:0007669"/>
    <property type="project" value="TreeGrafter"/>
</dbReference>
<dbReference type="InterPro" id="IPR026847">
    <property type="entry name" value="VPS13"/>
</dbReference>
<dbReference type="InterPro" id="IPR026854">
    <property type="entry name" value="VPS13_N"/>
</dbReference>
<feature type="compositionally biased region" description="Polar residues" evidence="4">
    <location>
        <begin position="2672"/>
        <end position="2693"/>
    </location>
</feature>
<feature type="region of interest" description="Disordered" evidence="4">
    <location>
        <begin position="1634"/>
        <end position="1679"/>
    </location>
</feature>
<proteinExistence type="inferred from homology"/>
<feature type="compositionally biased region" description="Acidic residues" evidence="4">
    <location>
        <begin position="1450"/>
        <end position="1467"/>
    </location>
</feature>
<dbReference type="InterPro" id="IPR056748">
    <property type="entry name" value="VPS13-like_C"/>
</dbReference>
<dbReference type="Pfam" id="PF12624">
    <property type="entry name" value="VPS13_N"/>
    <property type="match status" value="1"/>
</dbReference>
<dbReference type="GO" id="GO:0006623">
    <property type="term" value="P:protein targeting to vacuole"/>
    <property type="evidence" value="ECO:0007669"/>
    <property type="project" value="TreeGrafter"/>
</dbReference>
<feature type="compositionally biased region" description="Polar residues" evidence="4">
    <location>
        <begin position="1135"/>
        <end position="1156"/>
    </location>
</feature>
<evidence type="ECO:0000259" key="6">
    <source>
        <dbReference type="Pfam" id="PF25033"/>
    </source>
</evidence>
<dbReference type="InterPro" id="IPR009543">
    <property type="entry name" value="VPS13_VAB"/>
</dbReference>
<keyword evidence="3" id="KW-0445">Lipid transport</keyword>
<feature type="region of interest" description="Disordered" evidence="4">
    <location>
        <begin position="871"/>
        <end position="900"/>
    </location>
</feature>
<name>A0A261Y6M6_9FUNG</name>
<evidence type="ECO:0000259" key="5">
    <source>
        <dbReference type="Pfam" id="PF12624"/>
    </source>
</evidence>